<keyword evidence="9" id="KW-1185">Reference proteome</keyword>
<comment type="catalytic activity">
    <reaction evidence="5">
        <text>L-glutaminyl-[peptide chain release factor] + S-adenosyl-L-methionine = N(5)-methyl-L-glutaminyl-[peptide chain release factor] + S-adenosyl-L-homocysteine + H(+)</text>
        <dbReference type="Rhea" id="RHEA:42896"/>
        <dbReference type="Rhea" id="RHEA-COMP:10271"/>
        <dbReference type="Rhea" id="RHEA-COMP:10272"/>
        <dbReference type="ChEBI" id="CHEBI:15378"/>
        <dbReference type="ChEBI" id="CHEBI:30011"/>
        <dbReference type="ChEBI" id="CHEBI:57856"/>
        <dbReference type="ChEBI" id="CHEBI:59789"/>
        <dbReference type="ChEBI" id="CHEBI:61891"/>
        <dbReference type="EC" id="2.1.1.297"/>
    </reaction>
</comment>
<protein>
    <recommendedName>
        <fullName evidence="1">peptide chain release factor N(5)-glutamine methyltransferase</fullName>
        <ecNumber evidence="1">2.1.1.297</ecNumber>
    </recommendedName>
</protein>
<dbReference type="PANTHER" id="PTHR18895:SF74">
    <property type="entry name" value="MTRF1L RELEASE FACTOR GLUTAMINE METHYLTRANSFERASE"/>
    <property type="match status" value="1"/>
</dbReference>
<dbReference type="AlphaFoldDB" id="A0A4Q6I453"/>
<feature type="domain" description="Release factor glutamine methyltransferase N-terminal" evidence="7">
    <location>
        <begin position="7"/>
        <end position="76"/>
    </location>
</feature>
<dbReference type="InterPro" id="IPR050320">
    <property type="entry name" value="N5-glutamine_MTase"/>
</dbReference>
<evidence type="ECO:0000256" key="1">
    <source>
        <dbReference type="ARBA" id="ARBA00012771"/>
    </source>
</evidence>
<evidence type="ECO:0000256" key="5">
    <source>
        <dbReference type="ARBA" id="ARBA00048391"/>
    </source>
</evidence>
<keyword evidence="3 8" id="KW-0808">Transferase</keyword>
<dbReference type="CDD" id="cd02440">
    <property type="entry name" value="AdoMet_MTases"/>
    <property type="match status" value="1"/>
</dbReference>
<evidence type="ECO:0000256" key="3">
    <source>
        <dbReference type="ARBA" id="ARBA00022679"/>
    </source>
</evidence>
<dbReference type="STRING" id="1242993.ehr_00152"/>
<dbReference type="InterPro" id="IPR002052">
    <property type="entry name" value="DNA_methylase_N6_adenine_CS"/>
</dbReference>
<dbReference type="InterPro" id="IPR019874">
    <property type="entry name" value="RF_methyltr_PrmC"/>
</dbReference>
<dbReference type="GO" id="GO:0102559">
    <property type="term" value="F:peptide chain release factor N(5)-glutamine methyltransferase activity"/>
    <property type="evidence" value="ECO:0007669"/>
    <property type="project" value="UniProtKB-EC"/>
</dbReference>
<dbReference type="EMBL" id="QOHL01000011">
    <property type="protein sequence ID" value="RZB12665.1"/>
    <property type="molecule type" value="Genomic_DNA"/>
</dbReference>
<comment type="caution">
    <text evidence="8">The sequence shown here is derived from an EMBL/GenBank/DDBJ whole genome shotgun (WGS) entry which is preliminary data.</text>
</comment>
<dbReference type="SUPFAM" id="SSF53335">
    <property type="entry name" value="S-adenosyl-L-methionine-dependent methyltransferases"/>
    <property type="match status" value="1"/>
</dbReference>
<proteinExistence type="predicted"/>
<evidence type="ECO:0000313" key="8">
    <source>
        <dbReference type="EMBL" id="RZB12665.1"/>
    </source>
</evidence>
<evidence type="ECO:0000256" key="4">
    <source>
        <dbReference type="ARBA" id="ARBA00022691"/>
    </source>
</evidence>
<dbReference type="Pfam" id="PF05175">
    <property type="entry name" value="MTS"/>
    <property type="match status" value="1"/>
</dbReference>
<dbReference type="PANTHER" id="PTHR18895">
    <property type="entry name" value="HEMK METHYLTRANSFERASE"/>
    <property type="match status" value="1"/>
</dbReference>
<dbReference type="Proteomes" id="UP000293377">
    <property type="component" value="Unassembled WGS sequence"/>
</dbReference>
<dbReference type="EC" id="2.1.1.297" evidence="1"/>
<dbReference type="GO" id="GO:0032259">
    <property type="term" value="P:methylation"/>
    <property type="evidence" value="ECO:0007669"/>
    <property type="project" value="UniProtKB-KW"/>
</dbReference>
<dbReference type="Pfam" id="PF17827">
    <property type="entry name" value="PrmC_N"/>
    <property type="match status" value="1"/>
</dbReference>
<name>A0A4Q6I453_9RICK</name>
<evidence type="ECO:0000259" key="7">
    <source>
        <dbReference type="Pfam" id="PF17827"/>
    </source>
</evidence>
<dbReference type="InterPro" id="IPR040758">
    <property type="entry name" value="PrmC_N"/>
</dbReference>
<keyword evidence="4" id="KW-0949">S-adenosyl-L-methionine</keyword>
<sequence>MDTVISLYNSAVNFLSDYDIENPKRDIEIIIKHLINTKSLVTILDPYMSVDGCDVEMFWEMIKQRAANVPVSHIIGKSEFWSTEFIVNSNVLDPRPDSETIISSVLTMYPCRNRRLVIGDFGTGSGCLLAVLLLKYRNAIGIAIEKSVKAYRVACQNFKNHKLSSRVKVRLSSWDNCYDVFDLIVSNPPYIKRSKIAKLQPEVRLYEPMIALDGGPVGLEIYSQIFFVIKRCLKKNGVAILEIGEDQRQIHRMVHKYGLKFCDYRNDLSGRLRCIVVKQV</sequence>
<dbReference type="InterPro" id="IPR007848">
    <property type="entry name" value="Small_mtfrase_dom"/>
</dbReference>
<reference evidence="8 9" key="1">
    <citation type="submission" date="2018-06" db="EMBL/GenBank/DDBJ databases">
        <title>Complete Genome Sequence of Ehrlichia minasensis Isolated From Cattle.</title>
        <authorList>
            <person name="Aguiar D.M."/>
            <person name="Araujo J.P.A.Jr."/>
            <person name="Nakazato L."/>
            <person name="Bard E."/>
            <person name="Cabezas-Cruz A."/>
        </authorList>
    </citation>
    <scope>NUCLEOTIDE SEQUENCE [LARGE SCALE GENOMIC DNA]</scope>
    <source>
        <strain evidence="8 9">B11</strain>
    </source>
</reference>
<gene>
    <name evidence="8" type="primary">prmC</name>
    <name evidence="8" type="ORF">DRF75_02895</name>
</gene>
<keyword evidence="2 8" id="KW-0489">Methyltransferase</keyword>
<evidence type="ECO:0000256" key="2">
    <source>
        <dbReference type="ARBA" id="ARBA00022603"/>
    </source>
</evidence>
<evidence type="ECO:0000259" key="6">
    <source>
        <dbReference type="Pfam" id="PF05175"/>
    </source>
</evidence>
<feature type="domain" description="Methyltransferase small" evidence="6">
    <location>
        <begin position="118"/>
        <end position="195"/>
    </location>
</feature>
<organism evidence="8 9">
    <name type="scientific">Ehrlichia minasensis</name>
    <dbReference type="NCBI Taxonomy" id="1242993"/>
    <lineage>
        <taxon>Bacteria</taxon>
        <taxon>Pseudomonadati</taxon>
        <taxon>Pseudomonadota</taxon>
        <taxon>Alphaproteobacteria</taxon>
        <taxon>Rickettsiales</taxon>
        <taxon>Anaplasmataceae</taxon>
        <taxon>Ehrlichia</taxon>
    </lineage>
</organism>
<dbReference type="Gene3D" id="3.40.50.150">
    <property type="entry name" value="Vaccinia Virus protein VP39"/>
    <property type="match status" value="1"/>
</dbReference>
<dbReference type="PROSITE" id="PS00092">
    <property type="entry name" value="N6_MTASE"/>
    <property type="match status" value="1"/>
</dbReference>
<dbReference type="Gene3D" id="1.10.8.10">
    <property type="entry name" value="DNA helicase RuvA subunit, C-terminal domain"/>
    <property type="match status" value="1"/>
</dbReference>
<accession>A0A4Q6I453</accession>
<dbReference type="RefSeq" id="WP_129992627.1">
    <property type="nucleotide sequence ID" value="NZ_QOHL01000011.1"/>
</dbReference>
<evidence type="ECO:0000313" key="9">
    <source>
        <dbReference type="Proteomes" id="UP000293377"/>
    </source>
</evidence>
<dbReference type="NCBIfam" id="TIGR00536">
    <property type="entry name" value="hemK_fam"/>
    <property type="match status" value="1"/>
</dbReference>
<dbReference type="GO" id="GO:0003676">
    <property type="term" value="F:nucleic acid binding"/>
    <property type="evidence" value="ECO:0007669"/>
    <property type="project" value="InterPro"/>
</dbReference>
<dbReference type="NCBIfam" id="TIGR03534">
    <property type="entry name" value="RF_mod_PrmC"/>
    <property type="match status" value="1"/>
</dbReference>
<dbReference type="InterPro" id="IPR029063">
    <property type="entry name" value="SAM-dependent_MTases_sf"/>
</dbReference>
<dbReference type="InterPro" id="IPR004556">
    <property type="entry name" value="HemK-like"/>
</dbReference>